<feature type="transmembrane region" description="Helical" evidence="2">
    <location>
        <begin position="167"/>
        <end position="186"/>
    </location>
</feature>
<dbReference type="InterPro" id="IPR036734">
    <property type="entry name" value="Neur_chan_lig-bd_sf"/>
</dbReference>
<dbReference type="Pfam" id="PF02932">
    <property type="entry name" value="Neur_chan_memb"/>
    <property type="match status" value="1"/>
</dbReference>
<reference evidence="7" key="1">
    <citation type="submission" date="2024-04" db="EMBL/GenBank/DDBJ databases">
        <title>Salinicola lusitanus LLJ914,a marine bacterium isolated from the Okinawa Trough.</title>
        <authorList>
            <person name="Li J."/>
        </authorList>
    </citation>
    <scope>NUCLEOTIDE SEQUENCE [LARGE SCALE GENOMIC DNA]</scope>
</reference>
<proteinExistence type="predicted"/>
<feature type="domain" description="Neurotransmitter-gated ion-channel transmembrane" evidence="5">
    <location>
        <begin position="113"/>
        <end position="185"/>
    </location>
</feature>
<name>A0AAW0PXC3_9GOBI</name>
<keyword evidence="7" id="KW-1185">Reference proteome</keyword>
<dbReference type="InterPro" id="IPR036719">
    <property type="entry name" value="Neuro-gated_channel_TM_sf"/>
</dbReference>
<feature type="domain" description="Neurotransmitter-gated ion-channel ligand-binding" evidence="4">
    <location>
        <begin position="35"/>
        <end position="112"/>
    </location>
</feature>
<feature type="transmembrane region" description="Helical" evidence="2">
    <location>
        <begin position="135"/>
        <end position="155"/>
    </location>
</feature>
<organism evidence="6 7">
    <name type="scientific">Mugilogobius chulae</name>
    <name type="common">yellowstripe goby</name>
    <dbReference type="NCBI Taxonomy" id="88201"/>
    <lineage>
        <taxon>Eukaryota</taxon>
        <taxon>Metazoa</taxon>
        <taxon>Chordata</taxon>
        <taxon>Craniata</taxon>
        <taxon>Vertebrata</taxon>
        <taxon>Euteleostomi</taxon>
        <taxon>Actinopterygii</taxon>
        <taxon>Neopterygii</taxon>
        <taxon>Teleostei</taxon>
        <taxon>Neoteleostei</taxon>
        <taxon>Acanthomorphata</taxon>
        <taxon>Gobiaria</taxon>
        <taxon>Gobiiformes</taxon>
        <taxon>Gobioidei</taxon>
        <taxon>Gobiidae</taxon>
        <taxon>Gobionellinae</taxon>
        <taxon>Mugilogobius</taxon>
    </lineage>
</organism>
<keyword evidence="2" id="KW-0472">Membrane</keyword>
<feature type="chain" id="PRO_5043754633" description="Neurotransmitter-gated ion-channel ligand-binding domain-containing protein" evidence="3">
    <location>
        <begin position="21"/>
        <end position="272"/>
    </location>
</feature>
<dbReference type="InterPro" id="IPR006202">
    <property type="entry name" value="Neur_chan_lig-bd"/>
</dbReference>
<dbReference type="GO" id="GO:0016020">
    <property type="term" value="C:membrane"/>
    <property type="evidence" value="ECO:0007669"/>
    <property type="project" value="UniProtKB-SubCell"/>
</dbReference>
<dbReference type="InterPro" id="IPR006029">
    <property type="entry name" value="Neurotrans-gated_channel_TM"/>
</dbReference>
<evidence type="ECO:0000259" key="5">
    <source>
        <dbReference type="Pfam" id="PF02932"/>
    </source>
</evidence>
<keyword evidence="2" id="KW-1133">Transmembrane helix</keyword>
<evidence type="ECO:0000313" key="7">
    <source>
        <dbReference type="Proteomes" id="UP001460270"/>
    </source>
</evidence>
<dbReference type="Pfam" id="PF02931">
    <property type="entry name" value="Neur_chan_LBD"/>
    <property type="match status" value="1"/>
</dbReference>
<dbReference type="GO" id="GO:0005230">
    <property type="term" value="F:extracellular ligand-gated monoatomic ion channel activity"/>
    <property type="evidence" value="ECO:0007669"/>
    <property type="project" value="InterPro"/>
</dbReference>
<comment type="caution">
    <text evidence="6">The sequence shown here is derived from an EMBL/GenBank/DDBJ whole genome shotgun (WGS) entry which is preliminary data.</text>
</comment>
<dbReference type="EMBL" id="JBBPFD010000002">
    <property type="protein sequence ID" value="KAK7939780.1"/>
    <property type="molecule type" value="Genomic_DNA"/>
</dbReference>
<comment type="subcellular location">
    <subcellularLocation>
        <location evidence="1">Membrane</location>
        <topology evidence="1">Multi-pass membrane protein</topology>
    </subcellularLocation>
</comment>
<protein>
    <recommendedName>
        <fullName evidence="8">Neurotransmitter-gated ion-channel ligand-binding domain-containing protein</fullName>
    </recommendedName>
</protein>
<sequence>MHLEVYTTLLYLLLIEGAEPTCTTRRCLAEMLIKKNLKSQPQYENCSTVIDISYLEYQTLAVDTKNLRLVSRLHATFQWIDPELSWNTSLYEYDEVSLPIETVWTPELLVTNAILIILADVVSFALPLGGGERNSFKVTLVLSFTMFLVILNGELPGDSQCSPVIRTHFCVCLVILVLSMLVSMVLTQSSPDISVVQTEPAEENTQMLRKVVNFLQALDAKEQESDKYEQFANILDKSFFWIYFVFSIAYFIGMFYVMTKHVCVINHFDFWE</sequence>
<evidence type="ECO:0000256" key="2">
    <source>
        <dbReference type="SAM" id="Phobius"/>
    </source>
</evidence>
<dbReference type="SUPFAM" id="SSF63712">
    <property type="entry name" value="Nicotinic receptor ligand binding domain-like"/>
    <property type="match status" value="1"/>
</dbReference>
<evidence type="ECO:0000259" key="4">
    <source>
        <dbReference type="Pfam" id="PF02931"/>
    </source>
</evidence>
<dbReference type="AlphaFoldDB" id="A0AAW0PXC3"/>
<feature type="transmembrane region" description="Helical" evidence="2">
    <location>
        <begin position="108"/>
        <end position="129"/>
    </location>
</feature>
<evidence type="ECO:0008006" key="8">
    <source>
        <dbReference type="Google" id="ProtNLM"/>
    </source>
</evidence>
<evidence type="ECO:0000256" key="3">
    <source>
        <dbReference type="SAM" id="SignalP"/>
    </source>
</evidence>
<dbReference type="Proteomes" id="UP001460270">
    <property type="component" value="Unassembled WGS sequence"/>
</dbReference>
<evidence type="ECO:0000313" key="6">
    <source>
        <dbReference type="EMBL" id="KAK7939780.1"/>
    </source>
</evidence>
<dbReference type="Gene3D" id="1.20.58.390">
    <property type="entry name" value="Neurotransmitter-gated ion-channel transmembrane domain"/>
    <property type="match status" value="1"/>
</dbReference>
<dbReference type="InterPro" id="IPR038050">
    <property type="entry name" value="Neuro_actylchol_rec"/>
</dbReference>
<evidence type="ECO:0000256" key="1">
    <source>
        <dbReference type="ARBA" id="ARBA00004141"/>
    </source>
</evidence>
<keyword evidence="2" id="KW-0812">Transmembrane</keyword>
<keyword evidence="3" id="KW-0732">Signal</keyword>
<feature type="signal peptide" evidence="3">
    <location>
        <begin position="1"/>
        <end position="20"/>
    </location>
</feature>
<dbReference type="SUPFAM" id="SSF90112">
    <property type="entry name" value="Neurotransmitter-gated ion-channel transmembrane pore"/>
    <property type="match status" value="1"/>
</dbReference>
<accession>A0AAW0PXC3</accession>
<feature type="transmembrane region" description="Helical" evidence="2">
    <location>
        <begin position="240"/>
        <end position="258"/>
    </location>
</feature>
<gene>
    <name evidence="6" type="ORF">WMY93_003106</name>
</gene>